<protein>
    <recommendedName>
        <fullName evidence="2">Protein FAR1-RELATED SEQUENCE</fullName>
    </recommendedName>
</protein>
<organism evidence="5 6">
    <name type="scientific">Eucalyptus globulus</name>
    <name type="common">Tasmanian blue gum</name>
    <dbReference type="NCBI Taxonomy" id="34317"/>
    <lineage>
        <taxon>Eukaryota</taxon>
        <taxon>Viridiplantae</taxon>
        <taxon>Streptophyta</taxon>
        <taxon>Embryophyta</taxon>
        <taxon>Tracheophyta</taxon>
        <taxon>Spermatophyta</taxon>
        <taxon>Magnoliopsida</taxon>
        <taxon>eudicotyledons</taxon>
        <taxon>Gunneridae</taxon>
        <taxon>Pentapetalae</taxon>
        <taxon>rosids</taxon>
        <taxon>malvids</taxon>
        <taxon>Myrtales</taxon>
        <taxon>Myrtaceae</taxon>
        <taxon>Myrtoideae</taxon>
        <taxon>Eucalypteae</taxon>
        <taxon>Eucalyptus</taxon>
    </lineage>
</organism>
<dbReference type="EMBL" id="JBJKBG010000002">
    <property type="protein sequence ID" value="KAL3751376.1"/>
    <property type="molecule type" value="Genomic_DNA"/>
</dbReference>
<dbReference type="Pfam" id="PF10551">
    <property type="entry name" value="MULE"/>
    <property type="match status" value="1"/>
</dbReference>
<dbReference type="GO" id="GO:0005634">
    <property type="term" value="C:nucleus"/>
    <property type="evidence" value="ECO:0007669"/>
    <property type="project" value="UniProtKB-SubCell"/>
</dbReference>
<dbReference type="InterPro" id="IPR018289">
    <property type="entry name" value="MULE_transposase_dom"/>
</dbReference>
<keyword evidence="2" id="KW-0479">Metal-binding</keyword>
<dbReference type="InterPro" id="IPR031052">
    <property type="entry name" value="FHY3/FAR1"/>
</dbReference>
<gene>
    <name evidence="5" type="ORF">ACJRO7_012233</name>
</gene>
<comment type="function">
    <text evidence="2">Putative transcription activator involved in regulating light control of development.</text>
</comment>
<comment type="similarity">
    <text evidence="2">Belongs to the FHY3/FAR1 family.</text>
</comment>
<dbReference type="PANTHER" id="PTHR31669:SF282">
    <property type="entry name" value="PROTEIN FAR1-RELATED SEQUENCE"/>
    <property type="match status" value="1"/>
</dbReference>
<name>A0ABD3LMA2_EUCGL</name>
<dbReference type="AlphaFoldDB" id="A0ABD3LMA2"/>
<dbReference type="Pfam" id="PF03101">
    <property type="entry name" value="FAR1"/>
    <property type="match status" value="1"/>
</dbReference>
<evidence type="ECO:0000313" key="6">
    <source>
        <dbReference type="Proteomes" id="UP001634007"/>
    </source>
</evidence>
<keyword evidence="2" id="KW-0539">Nucleus</keyword>
<feature type="region of interest" description="Disordered" evidence="3">
    <location>
        <begin position="1"/>
        <end position="75"/>
    </location>
</feature>
<dbReference type="Proteomes" id="UP001634007">
    <property type="component" value="Unassembled WGS sequence"/>
</dbReference>
<comment type="caution">
    <text evidence="5">The sequence shown here is derived from an EMBL/GenBank/DDBJ whole genome shotgun (WGS) entry which is preliminary data.</text>
</comment>
<comment type="subcellular location">
    <subcellularLocation>
        <location evidence="2">Nucleus</location>
    </subcellularLocation>
</comment>
<dbReference type="PROSITE" id="PS50966">
    <property type="entry name" value="ZF_SWIM"/>
    <property type="match status" value="1"/>
</dbReference>
<evidence type="ECO:0000313" key="5">
    <source>
        <dbReference type="EMBL" id="KAL3751376.1"/>
    </source>
</evidence>
<reference evidence="5 6" key="1">
    <citation type="submission" date="2024-11" db="EMBL/GenBank/DDBJ databases">
        <title>Chromosome-level genome assembly of Eucalyptus globulus Labill. provides insights into its genome evolution.</title>
        <authorList>
            <person name="Li X."/>
        </authorList>
    </citation>
    <scope>NUCLEOTIDE SEQUENCE [LARGE SCALE GENOMIC DNA]</scope>
    <source>
        <strain evidence="5">CL2024</strain>
        <tissue evidence="5">Fresh tender leaves</tissue>
    </source>
</reference>
<evidence type="ECO:0000256" key="3">
    <source>
        <dbReference type="SAM" id="MobiDB-lite"/>
    </source>
</evidence>
<feature type="domain" description="SWIM-type" evidence="4">
    <location>
        <begin position="568"/>
        <end position="606"/>
    </location>
</feature>
<dbReference type="InterPro" id="IPR007527">
    <property type="entry name" value="Znf_SWIM"/>
</dbReference>
<accession>A0ABD3LMA2</accession>
<proteinExistence type="inferred from homology"/>
<keyword evidence="1 2" id="KW-0863">Zinc-finger</keyword>
<evidence type="ECO:0000256" key="1">
    <source>
        <dbReference type="PROSITE-ProRule" id="PRU00325"/>
    </source>
</evidence>
<evidence type="ECO:0000256" key="2">
    <source>
        <dbReference type="RuleBase" id="RU367018"/>
    </source>
</evidence>
<feature type="compositionally biased region" description="Polar residues" evidence="3">
    <location>
        <begin position="1"/>
        <end position="14"/>
    </location>
</feature>
<dbReference type="PANTHER" id="PTHR31669">
    <property type="entry name" value="PROTEIN FAR1-RELATED SEQUENCE 10-RELATED"/>
    <property type="match status" value="1"/>
</dbReference>
<dbReference type="GO" id="GO:0008270">
    <property type="term" value="F:zinc ion binding"/>
    <property type="evidence" value="ECO:0007669"/>
    <property type="project" value="UniProtKB-UniRule"/>
</dbReference>
<dbReference type="GO" id="GO:0006355">
    <property type="term" value="P:regulation of DNA-templated transcription"/>
    <property type="evidence" value="ECO:0007669"/>
    <property type="project" value="UniProtKB-UniRule"/>
</dbReference>
<sequence length="757" mass="85558">MDICLSNDNGSEEATASLEHGSNHLSVKGIHRRSHRSSDASSGRSLGTAIGRDEDELHSTYSANTDGEDLESDPQVPRVGMEFDSEVAVYNFYSSYAKQTGFNVRRGKAEYSGSDKGAVRAKSFLCSCGGHKSKDQIADAMRYKRRDARTGCDAKIECVVSDGTWKISEVVLEHNHVTTALSTGRIAYQVRAVGERALDSDADPTWEDRPRPAPEETQDLIDHFRRLARLDCCSCYSLRVAEARGMENFFWRDSRSKVDYEHFSDLLVLDTRTWISKYGMIFAMFWGLNHHRKPTIFGHGLLVDRSVGSFHWLLDTFLQSMNWRKPQTIITEVGEEIAEAVSLVLPETRHCLPAWSVLNSFRKYLSPLSDQLDVVELFRKCVFLRSREEFKSKWNSFIGKYKLRDNSWLASLYKMREKWSHAFTKNVFSVGLLSIQNVEDAGSLSSKINVFSVGLLSIQNVEDAGSLSSETMTLTEIAWRSEQVAKEVRAEEFRDDMLCEKNTVNLKTRSPTEKEAGRLYTPRMFEMFQKEFINCLGLAMEEEIKCSETLRMFQLTEAGDTKTHTASSRQIVEYDSSDSTLACSCGKFESVGILCDHVFRVLNFTNVVCEIPPRYFLKRWTKSAKDSVPVPVPTPSVAARDKGPVDSFTGEFVRKALHVAHMSVNKKRKRIAMSFIDLAVEHIAKVLKTEEVAAALDHPDVTDEKDRTICEYALETQLDQENAAKLGMGCPRVKRKVEFSSRPAGKRVSLFLTALPH</sequence>
<dbReference type="InterPro" id="IPR004330">
    <property type="entry name" value="FAR1_DNA_bnd_dom"/>
</dbReference>
<keyword evidence="6" id="KW-1185">Reference proteome</keyword>
<evidence type="ECO:0000259" key="4">
    <source>
        <dbReference type="PROSITE" id="PS50966"/>
    </source>
</evidence>
<keyword evidence="2" id="KW-0862">Zinc</keyword>